<dbReference type="InterPro" id="IPR043502">
    <property type="entry name" value="DNA/RNA_pol_sf"/>
</dbReference>
<keyword evidence="3" id="KW-0540">Nuclease</keyword>
<keyword evidence="4" id="KW-0255">Endonuclease</keyword>
<evidence type="ECO:0000313" key="8">
    <source>
        <dbReference type="EMBL" id="KAK9714031.1"/>
    </source>
</evidence>
<keyword evidence="6" id="KW-0695">RNA-directed DNA polymerase</keyword>
<organism evidence="8 9">
    <name type="scientific">Saponaria officinalis</name>
    <name type="common">Common soapwort</name>
    <name type="synonym">Lychnis saponaria</name>
    <dbReference type="NCBI Taxonomy" id="3572"/>
    <lineage>
        <taxon>Eukaryota</taxon>
        <taxon>Viridiplantae</taxon>
        <taxon>Streptophyta</taxon>
        <taxon>Embryophyta</taxon>
        <taxon>Tracheophyta</taxon>
        <taxon>Spermatophyta</taxon>
        <taxon>Magnoliopsida</taxon>
        <taxon>eudicotyledons</taxon>
        <taxon>Gunneridae</taxon>
        <taxon>Pentapetalae</taxon>
        <taxon>Caryophyllales</taxon>
        <taxon>Caryophyllaceae</taxon>
        <taxon>Caryophylleae</taxon>
        <taxon>Saponaria</taxon>
    </lineage>
</organism>
<evidence type="ECO:0000256" key="5">
    <source>
        <dbReference type="ARBA" id="ARBA00022801"/>
    </source>
</evidence>
<evidence type="ECO:0000256" key="3">
    <source>
        <dbReference type="ARBA" id="ARBA00022722"/>
    </source>
</evidence>
<dbReference type="SUPFAM" id="SSF56672">
    <property type="entry name" value="DNA/RNA polymerases"/>
    <property type="match status" value="1"/>
</dbReference>
<dbReference type="InterPro" id="IPR041373">
    <property type="entry name" value="RT_RNaseH"/>
</dbReference>
<reference evidence="8" key="1">
    <citation type="submission" date="2024-03" db="EMBL/GenBank/DDBJ databases">
        <title>WGS assembly of Saponaria officinalis var. Norfolk2.</title>
        <authorList>
            <person name="Jenkins J."/>
            <person name="Shu S."/>
            <person name="Grimwood J."/>
            <person name="Barry K."/>
            <person name="Goodstein D."/>
            <person name="Schmutz J."/>
            <person name="Leebens-Mack J."/>
            <person name="Osbourn A."/>
        </authorList>
    </citation>
    <scope>NUCLEOTIDE SEQUENCE [LARGE SCALE GENOMIC DNA]</scope>
    <source>
        <strain evidence="8">JIC</strain>
    </source>
</reference>
<evidence type="ECO:0000256" key="6">
    <source>
        <dbReference type="ARBA" id="ARBA00022918"/>
    </source>
</evidence>
<dbReference type="GO" id="GO:0004519">
    <property type="term" value="F:endonuclease activity"/>
    <property type="evidence" value="ECO:0007669"/>
    <property type="project" value="UniProtKB-KW"/>
</dbReference>
<evidence type="ECO:0000313" key="9">
    <source>
        <dbReference type="Proteomes" id="UP001443914"/>
    </source>
</evidence>
<dbReference type="PANTHER" id="PTHR48475:SF1">
    <property type="entry name" value="RNASE H TYPE-1 DOMAIN-CONTAINING PROTEIN"/>
    <property type="match status" value="1"/>
</dbReference>
<dbReference type="Pfam" id="PF17917">
    <property type="entry name" value="RT_RNaseH"/>
    <property type="match status" value="1"/>
</dbReference>
<keyword evidence="2" id="KW-0548">Nucleotidyltransferase</keyword>
<evidence type="ECO:0000259" key="7">
    <source>
        <dbReference type="Pfam" id="PF17917"/>
    </source>
</evidence>
<keyword evidence="5" id="KW-0378">Hydrolase</keyword>
<dbReference type="PANTHER" id="PTHR48475">
    <property type="entry name" value="RIBONUCLEASE H"/>
    <property type="match status" value="1"/>
</dbReference>
<evidence type="ECO:0000256" key="2">
    <source>
        <dbReference type="ARBA" id="ARBA00022695"/>
    </source>
</evidence>
<evidence type="ECO:0000256" key="4">
    <source>
        <dbReference type="ARBA" id="ARBA00022759"/>
    </source>
</evidence>
<name>A0AAW1K4B2_SAPOF</name>
<accession>A0AAW1K4B2</accession>
<gene>
    <name evidence="8" type="ORF">RND81_06G066900</name>
</gene>
<keyword evidence="9" id="KW-1185">Reference proteome</keyword>
<protein>
    <recommendedName>
        <fullName evidence="7">Reverse transcriptase RNase H-like domain-containing protein</fullName>
    </recommendedName>
</protein>
<dbReference type="GO" id="GO:0003964">
    <property type="term" value="F:RNA-directed DNA polymerase activity"/>
    <property type="evidence" value="ECO:0007669"/>
    <property type="project" value="UniProtKB-KW"/>
</dbReference>
<proteinExistence type="predicted"/>
<comment type="caution">
    <text evidence="8">The sequence shown here is derived from an EMBL/GenBank/DDBJ whole genome shotgun (WGS) entry which is preliminary data.</text>
</comment>
<sequence>MPPQKELPLSLYLTTTTTAMGAILAPKVNGEGRAIYYISKNFQHYETRYTPVEKSCLALVWASQRFRHYNSAHPTKVYSKMDQLKYFFEKLVLNGRMTRLDFATSRVRLQIRSTKDYQRESGLRFPSRKCNPQGFHHRYHVPPRRRKIQHSQ</sequence>
<evidence type="ECO:0000256" key="1">
    <source>
        <dbReference type="ARBA" id="ARBA00022679"/>
    </source>
</evidence>
<dbReference type="AlphaFoldDB" id="A0AAW1K4B2"/>
<feature type="domain" description="Reverse transcriptase RNase H-like" evidence="7">
    <location>
        <begin position="6"/>
        <end position="100"/>
    </location>
</feature>
<dbReference type="Proteomes" id="UP001443914">
    <property type="component" value="Unassembled WGS sequence"/>
</dbReference>
<dbReference type="GO" id="GO:0016787">
    <property type="term" value="F:hydrolase activity"/>
    <property type="evidence" value="ECO:0007669"/>
    <property type="project" value="UniProtKB-KW"/>
</dbReference>
<keyword evidence="1" id="KW-0808">Transferase</keyword>
<dbReference type="EMBL" id="JBDFQZ010000006">
    <property type="protein sequence ID" value="KAK9714031.1"/>
    <property type="molecule type" value="Genomic_DNA"/>
</dbReference>
<dbReference type="Gene3D" id="3.10.20.370">
    <property type="match status" value="1"/>
</dbReference>